<dbReference type="InterPro" id="IPR005467">
    <property type="entry name" value="His_kinase_dom"/>
</dbReference>
<keyword evidence="8" id="KW-0547">Nucleotide-binding</keyword>
<evidence type="ECO:0000256" key="7">
    <source>
        <dbReference type="ARBA" id="ARBA00022692"/>
    </source>
</evidence>
<dbReference type="Pfam" id="PF17203">
    <property type="entry name" value="sCache_3_2"/>
    <property type="match status" value="1"/>
</dbReference>
<dbReference type="InterPro" id="IPR016120">
    <property type="entry name" value="Sig_transdc_His_kin_SpoOB"/>
</dbReference>
<evidence type="ECO:0000256" key="9">
    <source>
        <dbReference type="ARBA" id="ARBA00022777"/>
    </source>
</evidence>
<dbReference type="SUPFAM" id="SSF55874">
    <property type="entry name" value="ATPase domain of HSP90 chaperone/DNA topoisomerase II/histidine kinase"/>
    <property type="match status" value="1"/>
</dbReference>
<comment type="subcellular location">
    <subcellularLocation>
        <location evidence="2">Cell membrane</location>
        <topology evidence="2">Multi-pass membrane protein</topology>
    </subcellularLocation>
</comment>
<keyword evidence="10" id="KW-0067">ATP-binding</keyword>
<evidence type="ECO:0000256" key="2">
    <source>
        <dbReference type="ARBA" id="ARBA00004651"/>
    </source>
</evidence>
<dbReference type="InterPro" id="IPR029151">
    <property type="entry name" value="Sensor-like_sf"/>
</dbReference>
<keyword evidence="5" id="KW-0597">Phosphoprotein</keyword>
<dbReference type="InterPro" id="IPR003594">
    <property type="entry name" value="HATPase_dom"/>
</dbReference>
<dbReference type="InterPro" id="IPR039506">
    <property type="entry name" value="SPOB_a"/>
</dbReference>
<keyword evidence="12" id="KW-0902">Two-component regulatory system</keyword>
<evidence type="ECO:0000256" key="13">
    <source>
        <dbReference type="ARBA" id="ARBA00023136"/>
    </source>
</evidence>
<evidence type="ECO:0000256" key="6">
    <source>
        <dbReference type="ARBA" id="ARBA00022679"/>
    </source>
</evidence>
<dbReference type="Gene3D" id="3.30.565.10">
    <property type="entry name" value="Histidine kinase-like ATPase, C-terminal domain"/>
    <property type="match status" value="1"/>
</dbReference>
<dbReference type="GO" id="GO:0016301">
    <property type="term" value="F:kinase activity"/>
    <property type="evidence" value="ECO:0007669"/>
    <property type="project" value="UniProtKB-KW"/>
</dbReference>
<evidence type="ECO:0000259" key="15">
    <source>
        <dbReference type="PROSITE" id="PS50109"/>
    </source>
</evidence>
<evidence type="ECO:0000313" key="17">
    <source>
        <dbReference type="Proteomes" id="UP001058271"/>
    </source>
</evidence>
<dbReference type="InterPro" id="IPR050428">
    <property type="entry name" value="TCS_sensor_his_kinase"/>
</dbReference>
<protein>
    <recommendedName>
        <fullName evidence="3">histidine kinase</fullName>
        <ecNumber evidence="3">2.7.13.3</ecNumber>
    </recommendedName>
</protein>
<gene>
    <name evidence="16" type="ORF">Drose_24420</name>
</gene>
<evidence type="ECO:0000256" key="4">
    <source>
        <dbReference type="ARBA" id="ARBA00022475"/>
    </source>
</evidence>
<keyword evidence="7 14" id="KW-0812">Transmembrane</keyword>
<keyword evidence="6" id="KW-0808">Transferase</keyword>
<dbReference type="Pfam" id="PF02518">
    <property type="entry name" value="HATPase_c"/>
    <property type="match status" value="1"/>
</dbReference>
<evidence type="ECO:0000256" key="11">
    <source>
        <dbReference type="ARBA" id="ARBA00022989"/>
    </source>
</evidence>
<dbReference type="PANTHER" id="PTHR45436">
    <property type="entry name" value="SENSOR HISTIDINE KINASE YKOH"/>
    <property type="match status" value="1"/>
</dbReference>
<name>A0ABY5ZEL6_9ACTN</name>
<dbReference type="InterPro" id="IPR036890">
    <property type="entry name" value="HATPase_C_sf"/>
</dbReference>
<evidence type="ECO:0000256" key="8">
    <source>
        <dbReference type="ARBA" id="ARBA00022741"/>
    </source>
</evidence>
<dbReference type="PANTHER" id="PTHR45436:SF5">
    <property type="entry name" value="SENSOR HISTIDINE KINASE TRCS"/>
    <property type="match status" value="1"/>
</dbReference>
<keyword evidence="13 14" id="KW-0472">Membrane</keyword>
<dbReference type="Proteomes" id="UP001058271">
    <property type="component" value="Chromosome"/>
</dbReference>
<dbReference type="EMBL" id="CP073721">
    <property type="protein sequence ID" value="UWZ40565.1"/>
    <property type="molecule type" value="Genomic_DNA"/>
</dbReference>
<dbReference type="SUPFAM" id="SSF55890">
    <property type="entry name" value="Sporulation response regulatory protein Spo0B"/>
    <property type="match status" value="1"/>
</dbReference>
<dbReference type="EC" id="2.7.13.3" evidence="3"/>
<evidence type="ECO:0000256" key="3">
    <source>
        <dbReference type="ARBA" id="ARBA00012438"/>
    </source>
</evidence>
<dbReference type="Gene3D" id="3.30.450.20">
    <property type="entry name" value="PAS domain"/>
    <property type="match status" value="2"/>
</dbReference>
<dbReference type="InterPro" id="IPR000014">
    <property type="entry name" value="PAS"/>
</dbReference>
<keyword evidence="11 14" id="KW-1133">Transmembrane helix</keyword>
<evidence type="ECO:0000256" key="12">
    <source>
        <dbReference type="ARBA" id="ARBA00023012"/>
    </source>
</evidence>
<dbReference type="InterPro" id="IPR033463">
    <property type="entry name" value="sCache_3"/>
</dbReference>
<keyword evidence="17" id="KW-1185">Reference proteome</keyword>
<sequence>MRGPYDRCHVCERKENIGLCAHDTAEEVANVRPRISLAGQLLALQLGIVCMVLIGVAAVSLAQSKADFSRTEGRTARSVAEAMAASTSLREALENQRLLGRGELDYRTTADQTVYIRTVAENTRSVSGSTSVIVVGSDGIVIASPDPDQLAKPLDLPESSLVSRRGWVGEAEHDGEKFVAAQVPVLSDNPQSLGEVVGVVVVSRRQPSLLDDLRSAMPNLLTYLGIASALGVLGSLLVARRVKRQTLGLEPIEITGLVEHRDALLHGIKEGVIALDRQQTVTLINDEAISLLDLSPDAVGRTLRELKLGVPLLDVLSGKTGGSDLAVPVGDRVLILNRMPVTSRGRPLGSVTTLRDRTELITLQHKLDAVQQATDALRAQAHEFSNRLHTISGLVELGEYGEVTGYIHRITARHAELTGSVTSRIADPAVAALLVAKGSVAAEQGIELRIAPTSSLGHIDERLSADVATVVGNLVDNALDALGAGMPGWAEVEVREADEEVVVTVRDCGPGVSPELAEDVFERGFSTKAGDPGRPRGIGLALVRLVCLRRDGDVRVANDGGAVFVARLPKYAGTAS</sequence>
<keyword evidence="4" id="KW-1003">Cell membrane</keyword>
<evidence type="ECO:0000256" key="14">
    <source>
        <dbReference type="SAM" id="Phobius"/>
    </source>
</evidence>
<dbReference type="Gene3D" id="1.10.287.130">
    <property type="match status" value="1"/>
</dbReference>
<evidence type="ECO:0000256" key="5">
    <source>
        <dbReference type="ARBA" id="ARBA00022553"/>
    </source>
</evidence>
<accession>A0ABY5ZEL6</accession>
<dbReference type="CDD" id="cd00130">
    <property type="entry name" value="PAS"/>
    <property type="match status" value="1"/>
</dbReference>
<dbReference type="PROSITE" id="PS50109">
    <property type="entry name" value="HIS_KIN"/>
    <property type="match status" value="1"/>
</dbReference>
<evidence type="ECO:0000256" key="1">
    <source>
        <dbReference type="ARBA" id="ARBA00000085"/>
    </source>
</evidence>
<dbReference type="Pfam" id="PF14689">
    <property type="entry name" value="SPOB_a"/>
    <property type="match status" value="1"/>
</dbReference>
<organism evidence="16 17">
    <name type="scientific">Dactylosporangium roseum</name>
    <dbReference type="NCBI Taxonomy" id="47989"/>
    <lineage>
        <taxon>Bacteria</taxon>
        <taxon>Bacillati</taxon>
        <taxon>Actinomycetota</taxon>
        <taxon>Actinomycetes</taxon>
        <taxon>Micromonosporales</taxon>
        <taxon>Micromonosporaceae</taxon>
        <taxon>Dactylosporangium</taxon>
    </lineage>
</organism>
<feature type="transmembrane region" description="Helical" evidence="14">
    <location>
        <begin position="41"/>
        <end position="62"/>
    </location>
</feature>
<evidence type="ECO:0000256" key="10">
    <source>
        <dbReference type="ARBA" id="ARBA00022840"/>
    </source>
</evidence>
<reference evidence="16" key="1">
    <citation type="submission" date="2021-04" db="EMBL/GenBank/DDBJ databases">
        <title>Biosynthetic gene clusters of Dactylosporangioum roseum.</title>
        <authorList>
            <person name="Hartkoorn R.C."/>
            <person name="Beaudoing E."/>
            <person name="Hot D."/>
            <person name="Moureu S."/>
        </authorList>
    </citation>
    <scope>NUCLEOTIDE SEQUENCE</scope>
    <source>
        <strain evidence="16">NRRL B-16295</strain>
    </source>
</reference>
<evidence type="ECO:0000313" key="16">
    <source>
        <dbReference type="EMBL" id="UWZ40565.1"/>
    </source>
</evidence>
<keyword evidence="9 16" id="KW-0418">Kinase</keyword>
<feature type="domain" description="Histidine kinase" evidence="15">
    <location>
        <begin position="470"/>
        <end position="572"/>
    </location>
</feature>
<dbReference type="SMART" id="SM00387">
    <property type="entry name" value="HATPase_c"/>
    <property type="match status" value="1"/>
</dbReference>
<dbReference type="SUPFAM" id="SSF103190">
    <property type="entry name" value="Sensory domain-like"/>
    <property type="match status" value="1"/>
</dbReference>
<proteinExistence type="predicted"/>
<comment type="catalytic activity">
    <reaction evidence="1">
        <text>ATP + protein L-histidine = ADP + protein N-phospho-L-histidine.</text>
        <dbReference type="EC" id="2.7.13.3"/>
    </reaction>
</comment>